<keyword evidence="3" id="KW-1185">Reference proteome</keyword>
<protein>
    <recommendedName>
        <fullName evidence="4">Lipoprotein</fullName>
    </recommendedName>
</protein>
<proteinExistence type="predicted"/>
<accession>A0A2N8ZBK4</accession>
<dbReference type="AlphaFoldDB" id="A0A2N8ZBK4"/>
<evidence type="ECO:0000313" key="2">
    <source>
        <dbReference type="EMBL" id="SON49294.1"/>
    </source>
</evidence>
<evidence type="ECO:0000256" key="1">
    <source>
        <dbReference type="SAM" id="SignalP"/>
    </source>
</evidence>
<dbReference type="KEGG" id="vta:A1315"/>
<feature type="chain" id="PRO_5014692661" description="Lipoprotein" evidence="1">
    <location>
        <begin position="17"/>
        <end position="120"/>
    </location>
</feature>
<evidence type="ECO:0000313" key="3">
    <source>
        <dbReference type="Proteomes" id="UP000235828"/>
    </source>
</evidence>
<sequence length="120" mass="13801">MYVHNFMLFFVLVVVAGCSTKTLTADEYWYGQGYRFGMAGYDSDNRLLANLKDKVPFQSENYMQGYTDGKLEYCDPFSAFEKGISGTLYTGQCDGHKQQVMIEAEWQRGWDAFVGSDFFR</sequence>
<feature type="signal peptide" evidence="1">
    <location>
        <begin position="1"/>
        <end position="16"/>
    </location>
</feature>
<name>A0A2N8ZBK4_9VIBR</name>
<organism evidence="2 3">
    <name type="scientific">Vibrio tapetis subsp. tapetis</name>
    <dbReference type="NCBI Taxonomy" id="1671868"/>
    <lineage>
        <taxon>Bacteria</taxon>
        <taxon>Pseudomonadati</taxon>
        <taxon>Pseudomonadota</taxon>
        <taxon>Gammaproteobacteria</taxon>
        <taxon>Vibrionales</taxon>
        <taxon>Vibrionaceae</taxon>
        <taxon>Vibrio</taxon>
    </lineage>
</organism>
<dbReference type="EMBL" id="LT960611">
    <property type="protein sequence ID" value="SON49294.1"/>
    <property type="molecule type" value="Genomic_DNA"/>
</dbReference>
<evidence type="ECO:0008006" key="4">
    <source>
        <dbReference type="Google" id="ProtNLM"/>
    </source>
</evidence>
<keyword evidence="1" id="KW-0732">Signal</keyword>
<dbReference type="RefSeq" id="WP_231897880.1">
    <property type="nucleotide sequence ID" value="NZ_LT960611.1"/>
</dbReference>
<gene>
    <name evidence="2" type="ORF">VTAP4600_A1315</name>
</gene>
<dbReference type="Proteomes" id="UP000235828">
    <property type="component" value="Chromosome A"/>
</dbReference>
<dbReference type="Pfam" id="PF10973">
    <property type="entry name" value="DUF2799"/>
    <property type="match status" value="1"/>
</dbReference>
<reference evidence="2 3" key="1">
    <citation type="submission" date="2017-10" db="EMBL/GenBank/DDBJ databases">
        <authorList>
            <person name="Banno H."/>
            <person name="Chua N.-H."/>
        </authorList>
    </citation>
    <scope>NUCLEOTIDE SEQUENCE [LARGE SCALE GENOMIC DNA]</scope>
    <source>
        <strain evidence="2">Vibrio tapetis CECT4600</strain>
    </source>
</reference>
<dbReference type="InterPro" id="IPR021242">
    <property type="entry name" value="DUF2799"/>
</dbReference>